<feature type="domain" description="Glutamine amidotransferase" evidence="11">
    <location>
        <begin position="5"/>
        <end position="196"/>
    </location>
</feature>
<gene>
    <name evidence="12" type="ORF">HGRIS_007993</name>
</gene>
<dbReference type="InterPro" id="IPR004651">
    <property type="entry name" value="HisF"/>
</dbReference>
<evidence type="ECO:0000256" key="2">
    <source>
        <dbReference type="ARBA" id="ARBA00022605"/>
    </source>
</evidence>
<evidence type="ECO:0000313" key="13">
    <source>
        <dbReference type="Proteomes" id="UP001556367"/>
    </source>
</evidence>
<dbReference type="CDD" id="cd04731">
    <property type="entry name" value="HisF"/>
    <property type="match status" value="1"/>
</dbReference>
<accession>A0ABR3J6U6</accession>
<dbReference type="InterPro" id="IPR050064">
    <property type="entry name" value="IGPS_HisA/HisF"/>
</dbReference>
<name>A0ABR3J6U6_9AGAR</name>
<comment type="similarity">
    <text evidence="9">In the C-terminal section; belongs to the HisA/HisF family.</text>
</comment>
<dbReference type="HAMAP" id="MF_00278">
    <property type="entry name" value="HisH"/>
    <property type="match status" value="1"/>
</dbReference>
<dbReference type="InterPro" id="IPR011060">
    <property type="entry name" value="RibuloseP-bd_barrel"/>
</dbReference>
<keyword evidence="4 9" id="KW-0315">Glutamine amidotransferase</keyword>
<comment type="caution">
    <text evidence="12">The sequence shown here is derived from an EMBL/GenBank/DDBJ whole genome shotgun (WGS) entry which is preliminary data.</text>
</comment>
<comment type="function">
    <text evidence="9">IGPS catalyzes the conversion of PRFAR and glutamine to IGP, AICAR and glutamate. The glutaminase domain produces the ammonia necessary for the cyclase domain to produce IGP and AICAR from PRFAR. The ammonia is channeled to the active site of the cyclase domain.</text>
</comment>
<comment type="pathway">
    <text evidence="1 9">Amino-acid biosynthesis; L-histidine biosynthesis; L-histidine from 5-phospho-alpha-D-ribose 1-diphosphate: step 5/9.</text>
</comment>
<keyword evidence="13" id="KW-1185">Reference proteome</keyword>
<evidence type="ECO:0000256" key="6">
    <source>
        <dbReference type="ARBA" id="ARBA00023239"/>
    </source>
</evidence>
<evidence type="ECO:0000256" key="3">
    <source>
        <dbReference type="ARBA" id="ARBA00022801"/>
    </source>
</evidence>
<keyword evidence="6 9" id="KW-0456">Lyase</keyword>
<evidence type="ECO:0000256" key="9">
    <source>
        <dbReference type="PIRNR" id="PIRNR036936"/>
    </source>
</evidence>
<dbReference type="Proteomes" id="UP001556367">
    <property type="component" value="Unassembled WGS sequence"/>
</dbReference>
<dbReference type="PANTHER" id="PTHR21235">
    <property type="entry name" value="IMIDAZOLE GLYCEROL PHOSPHATE SYNTHASE SUBUNIT HISF/H IGP SYNTHASE SUBUNIT HISF/H"/>
    <property type="match status" value="1"/>
</dbReference>
<evidence type="ECO:0000256" key="10">
    <source>
        <dbReference type="RuleBase" id="RU003657"/>
    </source>
</evidence>
<evidence type="ECO:0000256" key="8">
    <source>
        <dbReference type="ARBA" id="ARBA00049534"/>
    </source>
</evidence>
<dbReference type="Gene3D" id="3.20.20.70">
    <property type="entry name" value="Aldolase class I"/>
    <property type="match status" value="1"/>
</dbReference>
<dbReference type="CDD" id="cd01748">
    <property type="entry name" value="GATase1_IGP_Synthase"/>
    <property type="match status" value="1"/>
</dbReference>
<evidence type="ECO:0000256" key="7">
    <source>
        <dbReference type="ARBA" id="ARBA00047838"/>
    </source>
</evidence>
<dbReference type="NCBIfam" id="TIGR01855">
    <property type="entry name" value="IMP_synth_hisH"/>
    <property type="match status" value="1"/>
</dbReference>
<evidence type="ECO:0000259" key="11">
    <source>
        <dbReference type="Pfam" id="PF00117"/>
    </source>
</evidence>
<dbReference type="PANTHER" id="PTHR21235:SF2">
    <property type="entry name" value="IMIDAZOLE GLYCEROL PHOSPHATE SYNTHASE HISHF"/>
    <property type="match status" value="1"/>
</dbReference>
<dbReference type="Pfam" id="PF00117">
    <property type="entry name" value="GATase"/>
    <property type="match status" value="1"/>
</dbReference>
<keyword evidence="2 9" id="KW-0028">Amino-acid biosynthesis</keyword>
<dbReference type="InterPro" id="IPR013785">
    <property type="entry name" value="Aldolase_TIM"/>
</dbReference>
<dbReference type="InterPro" id="IPR010139">
    <property type="entry name" value="Imidazole-glycPsynth_HisH"/>
</dbReference>
<evidence type="ECO:0000256" key="4">
    <source>
        <dbReference type="ARBA" id="ARBA00022962"/>
    </source>
</evidence>
<organism evidence="12 13">
    <name type="scientific">Hohenbuehelia grisea</name>
    <dbReference type="NCBI Taxonomy" id="104357"/>
    <lineage>
        <taxon>Eukaryota</taxon>
        <taxon>Fungi</taxon>
        <taxon>Dikarya</taxon>
        <taxon>Basidiomycota</taxon>
        <taxon>Agaricomycotina</taxon>
        <taxon>Agaricomycetes</taxon>
        <taxon>Agaricomycetidae</taxon>
        <taxon>Agaricales</taxon>
        <taxon>Pleurotineae</taxon>
        <taxon>Pleurotaceae</taxon>
        <taxon>Hohenbuehelia</taxon>
    </lineage>
</organism>
<dbReference type="EC" id="3.5.1.2" evidence="9"/>
<comment type="catalytic activity">
    <reaction evidence="7 9">
        <text>5-[(5-phospho-1-deoxy-D-ribulos-1-ylimino)methylamino]-1-(5-phospho-beta-D-ribosyl)imidazole-4-carboxamide + L-glutamine = D-erythro-1-(imidazol-4-yl)glycerol 3-phosphate + 5-amino-1-(5-phospho-beta-D-ribosyl)imidazole-4-carboxamide + L-glutamate + H(+)</text>
        <dbReference type="Rhea" id="RHEA:24793"/>
        <dbReference type="ChEBI" id="CHEBI:15378"/>
        <dbReference type="ChEBI" id="CHEBI:29985"/>
        <dbReference type="ChEBI" id="CHEBI:58278"/>
        <dbReference type="ChEBI" id="CHEBI:58359"/>
        <dbReference type="ChEBI" id="CHEBI:58475"/>
        <dbReference type="ChEBI" id="CHEBI:58525"/>
        <dbReference type="EC" id="4.3.2.10"/>
    </reaction>
</comment>
<dbReference type="PIRSF" id="PIRSF036936">
    <property type="entry name" value="IGPS_HisHF"/>
    <property type="match status" value="1"/>
</dbReference>
<evidence type="ECO:0000256" key="1">
    <source>
        <dbReference type="ARBA" id="ARBA00005091"/>
    </source>
</evidence>
<dbReference type="InterPro" id="IPR014640">
    <property type="entry name" value="IGPS_HisHF"/>
</dbReference>
<dbReference type="InterPro" id="IPR006062">
    <property type="entry name" value="His_biosynth"/>
</dbReference>
<dbReference type="Pfam" id="PF00977">
    <property type="entry name" value="His_biosynth"/>
    <property type="match status" value="1"/>
</dbReference>
<comment type="similarity">
    <text evidence="10">Belongs to the HisA/HisF family.</text>
</comment>
<evidence type="ECO:0000256" key="5">
    <source>
        <dbReference type="ARBA" id="ARBA00023102"/>
    </source>
</evidence>
<dbReference type="SUPFAM" id="SSF51366">
    <property type="entry name" value="Ribulose-phoshate binding barrel"/>
    <property type="match status" value="1"/>
</dbReference>
<evidence type="ECO:0000313" key="12">
    <source>
        <dbReference type="EMBL" id="KAL0951282.1"/>
    </source>
</evidence>
<protein>
    <recommendedName>
        <fullName evidence="9">Imidazole glycerol phosphate synthase hisHF</fullName>
    </recommendedName>
    <domain>
        <recommendedName>
            <fullName evidence="9">Glutaminase</fullName>
            <ecNumber evidence="9">3.5.1.2</ecNumber>
        </recommendedName>
    </domain>
    <domain>
        <recommendedName>
            <fullName evidence="9">Cyclase</fullName>
        </recommendedName>
    </domain>
</protein>
<dbReference type="PROSITE" id="PS51273">
    <property type="entry name" value="GATASE_TYPE_1"/>
    <property type="match status" value="1"/>
</dbReference>
<reference evidence="13" key="1">
    <citation type="submission" date="2024-06" db="EMBL/GenBank/DDBJ databases">
        <title>Multi-omics analyses provide insights into the biosynthesis of the anticancer antibiotic pleurotin in Hohenbuehelia grisea.</title>
        <authorList>
            <person name="Weaver J.A."/>
            <person name="Alberti F."/>
        </authorList>
    </citation>
    <scope>NUCLEOTIDE SEQUENCE [LARGE SCALE GENOMIC DNA]</scope>
    <source>
        <strain evidence="13">T-177</strain>
    </source>
</reference>
<keyword evidence="3 9" id="KW-0378">Hydrolase</keyword>
<dbReference type="Gene3D" id="3.40.50.880">
    <property type="match status" value="1"/>
</dbReference>
<dbReference type="InterPro" id="IPR017926">
    <property type="entry name" value="GATASE"/>
</dbReference>
<dbReference type="InterPro" id="IPR029062">
    <property type="entry name" value="Class_I_gatase-like"/>
</dbReference>
<keyword evidence="9" id="KW-0511">Multifunctional enzyme</keyword>
<proteinExistence type="inferred from homology"/>
<keyword evidence="5 9" id="KW-0368">Histidine biosynthesis</keyword>
<dbReference type="EMBL" id="JASNQZ010000011">
    <property type="protein sequence ID" value="KAL0951282.1"/>
    <property type="molecule type" value="Genomic_DNA"/>
</dbReference>
<dbReference type="SUPFAM" id="SSF52317">
    <property type="entry name" value="Class I glutamine amidotransferase-like"/>
    <property type="match status" value="1"/>
</dbReference>
<comment type="catalytic activity">
    <reaction evidence="8 9">
        <text>L-glutamine + H2O = L-glutamate + NH4(+)</text>
        <dbReference type="Rhea" id="RHEA:15889"/>
        <dbReference type="ChEBI" id="CHEBI:15377"/>
        <dbReference type="ChEBI" id="CHEBI:28938"/>
        <dbReference type="ChEBI" id="CHEBI:29985"/>
        <dbReference type="ChEBI" id="CHEBI:58359"/>
        <dbReference type="EC" id="3.5.1.2"/>
    </reaction>
</comment>
<sequence length="560" mass="60233">MRLYLLDYGAGNVQSLANTLTRLGQEFKWISSPADFDDATALIFPGVGSFGSAIQGLHERGLFEPLRAYIKSGRPYFGICIGLQVLFQSSAESPGSEGLGIIPSSIERFDDTDKSVPHIGWNSTDFLDQAQKPDEGMNETTYYYFVHSFCAKYDIEKYPGAAEWAHATTQYGTELFVASVSRSNVFATQFHPEKSGAAGLDLIDAWLKNPAVGIPKTPRLIIRPQGLHNFTKRIIACMDVRANDDGDLVVTKGDQYDVREKADDAPADATLATTTAGAVRNLGKPVALAARYYEQGADELCLLNITSFRHSPLQDQPMLAVTRAAAACVFVPLTIGGGIKDTTDPDGTPRSALDVASAYFRAGADKVSIGSEAVYAAERWLANGRKGDGKSAMETIAHAYGRQAVVVSIDPRRAYVNPETYDGPFKNELVLGTADSPEADRGKAWWYQCTVSGGRETRNVSVVQLAQAAEALGAGELLLNSIDRDGTGLGFDLDLVKLVKRSVRIPVVASSGAGNASHFVDVFRETGVEAALAAGIFHREEVGITEVKHALQAAGINARI</sequence>